<feature type="compositionally biased region" description="Polar residues" evidence="1">
    <location>
        <begin position="55"/>
        <end position="64"/>
    </location>
</feature>
<name>A0ABQ9YB36_9EUKA</name>
<keyword evidence="2" id="KW-1133">Transmembrane helix</keyword>
<feature type="transmembrane region" description="Helical" evidence="2">
    <location>
        <begin position="161"/>
        <end position="183"/>
    </location>
</feature>
<evidence type="ECO:0000256" key="2">
    <source>
        <dbReference type="SAM" id="Phobius"/>
    </source>
</evidence>
<comment type="caution">
    <text evidence="3">The sequence shown here is derived from an EMBL/GenBank/DDBJ whole genome shotgun (WGS) entry which is preliminary data.</text>
</comment>
<reference evidence="3 4" key="1">
    <citation type="journal article" date="2022" name="bioRxiv">
        <title>Genomics of Preaxostyla Flagellates Illuminates Evolutionary Transitions and the Path Towards Mitochondrial Loss.</title>
        <authorList>
            <person name="Novak L.V.F."/>
            <person name="Treitli S.C."/>
            <person name="Pyrih J."/>
            <person name="Halakuc P."/>
            <person name="Pipaliya S.V."/>
            <person name="Vacek V."/>
            <person name="Brzon O."/>
            <person name="Soukal P."/>
            <person name="Eme L."/>
            <person name="Dacks J.B."/>
            <person name="Karnkowska A."/>
            <person name="Elias M."/>
            <person name="Hampl V."/>
        </authorList>
    </citation>
    <scope>NUCLEOTIDE SEQUENCE [LARGE SCALE GENOMIC DNA]</scope>
    <source>
        <strain evidence="3">NAU3</strain>
        <tissue evidence="3">Gut</tissue>
    </source>
</reference>
<feature type="compositionally biased region" description="Polar residues" evidence="1">
    <location>
        <begin position="24"/>
        <end position="34"/>
    </location>
</feature>
<evidence type="ECO:0000256" key="1">
    <source>
        <dbReference type="SAM" id="MobiDB-lite"/>
    </source>
</evidence>
<dbReference type="Proteomes" id="UP001281761">
    <property type="component" value="Unassembled WGS sequence"/>
</dbReference>
<feature type="compositionally biased region" description="Basic residues" evidence="1">
    <location>
        <begin position="1"/>
        <end position="11"/>
    </location>
</feature>
<evidence type="ECO:0000313" key="3">
    <source>
        <dbReference type="EMBL" id="KAK2960987.1"/>
    </source>
</evidence>
<protein>
    <submittedName>
        <fullName evidence="3">Uncharacterized protein</fullName>
    </submittedName>
</protein>
<sequence>MPPKTHKKRSKTPSASANEAPVSGQPSTDHQNPISELKHEDPVDTTNDNSSDTSITPPDNSALSRSTQLLEDVKTRLQQNLSSESRNQIKEKQATLKELMRTQSEHLKMIDAISADANTPPNSITSKLFMNDGNSPERMTETLRNGGILKNKSSKMPFFTILRRIAQITSVVLICGYVVVLLLDSDGQVVRNIFIEKPEEFARPT</sequence>
<accession>A0ABQ9YB36</accession>
<feature type="compositionally biased region" description="Low complexity" evidence="1">
    <location>
        <begin position="44"/>
        <end position="54"/>
    </location>
</feature>
<organism evidence="3 4">
    <name type="scientific">Blattamonas nauphoetae</name>
    <dbReference type="NCBI Taxonomy" id="2049346"/>
    <lineage>
        <taxon>Eukaryota</taxon>
        <taxon>Metamonada</taxon>
        <taxon>Preaxostyla</taxon>
        <taxon>Oxymonadida</taxon>
        <taxon>Blattamonas</taxon>
    </lineage>
</organism>
<feature type="region of interest" description="Disordered" evidence="1">
    <location>
        <begin position="1"/>
        <end position="64"/>
    </location>
</feature>
<proteinExistence type="predicted"/>
<gene>
    <name evidence="3" type="ORF">BLNAU_4074</name>
</gene>
<keyword evidence="2" id="KW-0812">Transmembrane</keyword>
<keyword evidence="4" id="KW-1185">Reference proteome</keyword>
<evidence type="ECO:0000313" key="4">
    <source>
        <dbReference type="Proteomes" id="UP001281761"/>
    </source>
</evidence>
<keyword evidence="2" id="KW-0472">Membrane</keyword>
<dbReference type="EMBL" id="JARBJD010000019">
    <property type="protein sequence ID" value="KAK2960987.1"/>
    <property type="molecule type" value="Genomic_DNA"/>
</dbReference>